<dbReference type="EMBL" id="CAJNBK010000061">
    <property type="protein sequence ID" value="CAE6841992.1"/>
    <property type="molecule type" value="Genomic_DNA"/>
</dbReference>
<organism evidence="1 2">
    <name type="scientific">Paraburkholderia haematera</name>
    <dbReference type="NCBI Taxonomy" id="2793077"/>
    <lineage>
        <taxon>Bacteria</taxon>
        <taxon>Pseudomonadati</taxon>
        <taxon>Pseudomonadota</taxon>
        <taxon>Betaproteobacteria</taxon>
        <taxon>Burkholderiales</taxon>
        <taxon>Burkholderiaceae</taxon>
        <taxon>Paraburkholderia</taxon>
    </lineage>
</organism>
<evidence type="ECO:0000313" key="1">
    <source>
        <dbReference type="EMBL" id="CAE6841992.1"/>
    </source>
</evidence>
<sequence>MTDHPPMAGHILKLLGNVFTEIGQCTTALRASFFDWLMNDVLARQMIG</sequence>
<dbReference type="Proteomes" id="UP000672526">
    <property type="component" value="Unassembled WGS sequence"/>
</dbReference>
<name>A0ABN7N0I8_9BURK</name>
<accession>A0ABN7N0I8</accession>
<gene>
    <name evidence="1" type="ORF">R69888_07009</name>
</gene>
<reference evidence="1 2" key="1">
    <citation type="submission" date="2021-02" db="EMBL/GenBank/DDBJ databases">
        <authorList>
            <person name="Vanwijnsberghe S."/>
        </authorList>
    </citation>
    <scope>NUCLEOTIDE SEQUENCE [LARGE SCALE GENOMIC DNA]</scope>
    <source>
        <strain evidence="1 2">LMG 31837</strain>
    </source>
</reference>
<keyword evidence="2" id="KW-1185">Reference proteome</keyword>
<proteinExistence type="predicted"/>
<protein>
    <submittedName>
        <fullName evidence="1">Uncharacterized protein</fullName>
    </submittedName>
</protein>
<comment type="caution">
    <text evidence="1">The sequence shown here is derived from an EMBL/GenBank/DDBJ whole genome shotgun (WGS) entry which is preliminary data.</text>
</comment>
<evidence type="ECO:0000313" key="2">
    <source>
        <dbReference type="Proteomes" id="UP000672526"/>
    </source>
</evidence>